<proteinExistence type="predicted"/>
<evidence type="ECO:0000313" key="2">
    <source>
        <dbReference type="EMBL" id="VFK31229.1"/>
    </source>
</evidence>
<dbReference type="EMBL" id="CAADGH010000021">
    <property type="protein sequence ID" value="VFK75404.1"/>
    <property type="molecule type" value="Genomic_DNA"/>
</dbReference>
<protein>
    <submittedName>
        <fullName evidence="2">Uncharacterized protein</fullName>
    </submittedName>
</protein>
<reference evidence="2" key="1">
    <citation type="submission" date="2019-02" db="EMBL/GenBank/DDBJ databases">
        <authorList>
            <person name="Gruber-Vodicka R. H."/>
            <person name="Seah K. B. B."/>
        </authorList>
    </citation>
    <scope>NUCLEOTIDE SEQUENCE</scope>
    <source>
        <strain evidence="1">BECK_BZ197</strain>
        <strain evidence="3">BECK_BZ198</strain>
        <strain evidence="2">BECK_BZ199</strain>
    </source>
</reference>
<evidence type="ECO:0000313" key="3">
    <source>
        <dbReference type="EMBL" id="VFK75404.1"/>
    </source>
</evidence>
<gene>
    <name evidence="1" type="ORF">BECKMB1821G_GA0114241_102438</name>
    <name evidence="3" type="ORF">BECKMB1821H_GA0114242_102138</name>
    <name evidence="2" type="ORF">BECKMB1821I_GA0114274_102137</name>
</gene>
<evidence type="ECO:0000313" key="1">
    <source>
        <dbReference type="EMBL" id="VFK26970.1"/>
    </source>
</evidence>
<organism evidence="2">
    <name type="scientific">Candidatus Kentrum sp. MB</name>
    <dbReference type="NCBI Taxonomy" id="2138164"/>
    <lineage>
        <taxon>Bacteria</taxon>
        <taxon>Pseudomonadati</taxon>
        <taxon>Pseudomonadota</taxon>
        <taxon>Gammaproteobacteria</taxon>
        <taxon>Candidatus Kentrum</taxon>
    </lineage>
</organism>
<name>A0A450XPV3_9GAMM</name>
<dbReference type="EMBL" id="CAADFQ010000021">
    <property type="protein sequence ID" value="VFK31229.1"/>
    <property type="molecule type" value="Genomic_DNA"/>
</dbReference>
<sequence length="58" mass="6679">MPAVKKKVRDTISGLPDDTDLDEIMYRLYVLGRLHKGQEAIRRREIISGKALERELPS</sequence>
<dbReference type="AlphaFoldDB" id="A0A450XPV3"/>
<dbReference type="EMBL" id="CAADFO010000024">
    <property type="protein sequence ID" value="VFK26970.1"/>
    <property type="molecule type" value="Genomic_DNA"/>
</dbReference>
<accession>A0A450XPV3</accession>